<gene>
    <name evidence="6" type="ORF">FHR38_001115</name>
</gene>
<evidence type="ECO:0000256" key="1">
    <source>
        <dbReference type="ARBA" id="ARBA00010609"/>
    </source>
</evidence>
<dbReference type="Gene3D" id="2.60.40.420">
    <property type="entry name" value="Cupredoxins - blue copper proteins"/>
    <property type="match status" value="3"/>
</dbReference>
<evidence type="ECO:0000256" key="2">
    <source>
        <dbReference type="ARBA" id="ARBA00023295"/>
    </source>
</evidence>
<organism evidence="6 7">
    <name type="scientific">Micromonospora polyrhachis</name>
    <dbReference type="NCBI Taxonomy" id="1282883"/>
    <lineage>
        <taxon>Bacteria</taxon>
        <taxon>Bacillati</taxon>
        <taxon>Actinomycetota</taxon>
        <taxon>Actinomycetes</taxon>
        <taxon>Micromonosporales</taxon>
        <taxon>Micromonosporaceae</taxon>
        <taxon>Micromonospora</taxon>
    </lineage>
</organism>
<dbReference type="InterPro" id="IPR008972">
    <property type="entry name" value="Cupredoxin"/>
</dbReference>
<dbReference type="SMART" id="SM00060">
    <property type="entry name" value="FN3"/>
    <property type="match status" value="2"/>
</dbReference>
<evidence type="ECO:0000256" key="4">
    <source>
        <dbReference type="SAM" id="MobiDB-lite"/>
    </source>
</evidence>
<feature type="region of interest" description="Disordered" evidence="4">
    <location>
        <begin position="1"/>
        <end position="45"/>
    </location>
</feature>
<dbReference type="InterPro" id="IPR045087">
    <property type="entry name" value="Cu-oxidase_fam"/>
</dbReference>
<dbReference type="PROSITE" id="PS50853">
    <property type="entry name" value="FN3"/>
    <property type="match status" value="2"/>
</dbReference>
<dbReference type="InterPro" id="IPR036116">
    <property type="entry name" value="FN3_sf"/>
</dbReference>
<keyword evidence="3" id="KW-0119">Carbohydrate metabolism</keyword>
<dbReference type="SUPFAM" id="SSF49265">
    <property type="entry name" value="Fibronectin type III"/>
    <property type="match status" value="2"/>
</dbReference>
<dbReference type="InterPro" id="IPR003961">
    <property type="entry name" value="FN3_dom"/>
</dbReference>
<comment type="similarity">
    <text evidence="1">Belongs to the multicopper oxidase family.</text>
</comment>
<dbReference type="PANTHER" id="PTHR48267:SF1">
    <property type="entry name" value="BILIRUBIN OXIDASE"/>
    <property type="match status" value="1"/>
</dbReference>
<dbReference type="CDD" id="cd13844">
    <property type="entry name" value="CuRO_1_BOD_CotA_like"/>
    <property type="match status" value="1"/>
</dbReference>
<dbReference type="PANTHER" id="PTHR48267">
    <property type="entry name" value="CUPREDOXIN SUPERFAMILY PROTEIN"/>
    <property type="match status" value="1"/>
</dbReference>
<reference evidence="6 7" key="1">
    <citation type="submission" date="2020-08" db="EMBL/GenBank/DDBJ databases">
        <title>Sequencing the genomes of 1000 actinobacteria strains.</title>
        <authorList>
            <person name="Klenk H.-P."/>
        </authorList>
    </citation>
    <scope>NUCLEOTIDE SEQUENCE [LARGE SCALE GENOMIC DNA]</scope>
    <source>
        <strain evidence="6 7">DSM 45886</strain>
    </source>
</reference>
<feature type="domain" description="Fibronectin type-III" evidence="5">
    <location>
        <begin position="928"/>
        <end position="1029"/>
    </location>
</feature>
<protein>
    <submittedName>
        <fullName evidence="6">FtsP/CotA-like multicopper oxidase with cupredoxin domain</fullName>
    </submittedName>
</protein>
<dbReference type="GO" id="GO:0016798">
    <property type="term" value="F:hydrolase activity, acting on glycosyl bonds"/>
    <property type="evidence" value="ECO:0007669"/>
    <property type="project" value="UniProtKB-KW"/>
</dbReference>
<accession>A0A7W7SM88</accession>
<keyword evidence="7" id="KW-1185">Reference proteome</keyword>
<evidence type="ECO:0000259" key="5">
    <source>
        <dbReference type="PROSITE" id="PS50853"/>
    </source>
</evidence>
<sequence>MFKRLAAIRSARTAQSTTQGDRAMVPSARATTERPTEPPAALDPGAPPDYFGFIPNYANSPLPRLDPAGRAVPGTGIRKFVDSLPGLGPGRQNDLGNYLPIAVPDTITYPGCDYYEIGLQQHSQQLHRDLQVTRLRGYRQVNNGTDANGHNTVTPPGRAHHLGPVIMAHRNRPVRIKFINQLPTGPAGRLFLPVDPTVPGAGIGPLNGAGPLGGTGPLAGAGAETYPQNRAVLHLHGGAAPWISSGTPDQWLTPAGEATRYATGAGLVNVPDMTEPNQGAVTLFYPNQQSGRLLWLHDNTAGISRLTVYSGQIGLYLLDDPAEQRLVADGILPTEQIPLVIQDKTFVPDDDQLAAQDPTWDRAAWGARSNLWFPHVYMPNQNPYNESGSNRMGRWDYAPWFWPPSTGTVHGPVPNPYHDPDAAPWQPPVAPGTPNPSIVPEAYLDTPLVNGCAYPYLRVLPKAYRFRILNACTDRALNLQLYYAASNATMWNPDGSLHDGDAGEVPMVEAAATSDFPPEWPTDGRPGGVPDPAASGPEMIQVGNDGGLLPAPVVLPNQPINYAYHRREATTLNVSAHTLLIGPGERADVVVDFSSAPPGSKIILYNDCPAPIPAFDARYDYYTGAADQTPYGGAPTTLHGFGPNTRTLLQFQVGGTPSPPFDLAALQERLPQAYAASQPPPIVPQQAYDRALGTRTERNTYVPIQDTSITFTPLDGIGPVTLPLLPKAVAEQFESEYGRTSTRLGVELPSTSALVQTTIPFGYADPPTETLFASDLSTPVGSDDDGTQLWKVTHHGMATEFVHFHHVNVQLVNRVCRNGVIRPPDPNELGWKDTVRLNPLEDTILAMRPALPEPLPFKITDNVRLADPTRIAGTTQGLVQVDPHSGEPALVTNREVNLGWTYAWQGQLLGHADGEMARPLVLRVSPAAPTGLTATPSPGSATQLPAIALVWTNNATRPAATINLVQRATDVTFSTNLTNLNVPATAGSHTDSTVTPGVTYYYRIRAENAVSCSAWSGTVSTVVRLLAPTSLTVAVPAAAPLRASLAWTNRSFATSIDVQRATNPTFSAGLVTRSIPVTGTYLDSTVAGNTTYYHRVRTSYLGATSPWSNVASAATPAPPATPTNLTVTAVAAGTDAATVELGWIEPSGGVVGGCTIQRAADPSFTTGLATFSVSGASRCFSNTGLTRATTYYYRIRAGNAAGLSAFTAPVSVTTPP</sequence>
<dbReference type="AlphaFoldDB" id="A0A7W7SM88"/>
<evidence type="ECO:0000313" key="7">
    <source>
        <dbReference type="Proteomes" id="UP000578819"/>
    </source>
</evidence>
<dbReference type="GO" id="GO:0000272">
    <property type="term" value="P:polysaccharide catabolic process"/>
    <property type="evidence" value="ECO:0007669"/>
    <property type="project" value="UniProtKB-KW"/>
</dbReference>
<evidence type="ECO:0000256" key="3">
    <source>
        <dbReference type="ARBA" id="ARBA00023326"/>
    </source>
</evidence>
<dbReference type="Proteomes" id="UP000578819">
    <property type="component" value="Unassembled WGS sequence"/>
</dbReference>
<dbReference type="EMBL" id="JACHJW010000001">
    <property type="protein sequence ID" value="MBB4957382.1"/>
    <property type="molecule type" value="Genomic_DNA"/>
</dbReference>
<dbReference type="Gene3D" id="2.60.40.10">
    <property type="entry name" value="Immunoglobulins"/>
    <property type="match status" value="3"/>
</dbReference>
<keyword evidence="3" id="KW-0624">Polysaccharide degradation</keyword>
<dbReference type="InterPro" id="IPR013783">
    <property type="entry name" value="Ig-like_fold"/>
</dbReference>
<proteinExistence type="inferred from homology"/>
<comment type="caution">
    <text evidence="6">The sequence shown here is derived from an EMBL/GenBank/DDBJ whole genome shotgun (WGS) entry which is preliminary data.</text>
</comment>
<name>A0A7W7SM88_9ACTN</name>
<keyword evidence="2" id="KW-0378">Hydrolase</keyword>
<evidence type="ECO:0000313" key="6">
    <source>
        <dbReference type="EMBL" id="MBB4957382.1"/>
    </source>
</evidence>
<dbReference type="SUPFAM" id="SSF49503">
    <property type="entry name" value="Cupredoxins"/>
    <property type="match status" value="2"/>
</dbReference>
<dbReference type="CDD" id="cd00063">
    <property type="entry name" value="FN3"/>
    <property type="match status" value="1"/>
</dbReference>
<keyword evidence="2" id="KW-0326">Glycosidase</keyword>
<feature type="domain" description="Fibronectin type-III" evidence="5">
    <location>
        <begin position="1121"/>
        <end position="1216"/>
    </location>
</feature>